<sequence length="379" mass="43623">MKINRTIRHQVENRMVPGKVVVLLGPRQVGKTTLLKEVLAKESAPFLFVSGEDRAVQTWLGSQSIETLRQNIGKHQLLVVDEAQHVPNIGLNLKLLIDHLPHLRILATGSSSFDLSNQTGEPLVGRKWEFELYPIAQLELAATEAPFQTEELLSQRLIYGSYPEIITTVGLSDKRELLNGIVNGYLYKDLLMFEEIRKSKKIVEILSLLAFQIGSLVSVHELSQATGMNTRTMEKYLDLLEKVFVIKRLGGYSRNLRKEISKGSKYYFWDNGIRNAIINNFNELNLRNDVGALWENYLIIERLKKQGYTKLFSNNYFWRTYDQKEVDFVEERDGRLYGFEFKWTSKSSLKPPSLWLETYPEATFEVIHPANYLSFIAGL</sequence>
<gene>
    <name evidence="2" type="ORF">DVG78_05265</name>
</gene>
<dbReference type="SMART" id="SM00382">
    <property type="entry name" value="AAA"/>
    <property type="match status" value="1"/>
</dbReference>
<dbReference type="OrthoDB" id="9778168at2"/>
<evidence type="ECO:0000259" key="1">
    <source>
        <dbReference type="SMART" id="SM00382"/>
    </source>
</evidence>
<name>A0A369IJ46_9BACT</name>
<evidence type="ECO:0000313" key="3">
    <source>
        <dbReference type="Proteomes" id="UP000253141"/>
    </source>
</evidence>
<dbReference type="Proteomes" id="UP000253141">
    <property type="component" value="Unassembled WGS sequence"/>
</dbReference>
<dbReference type="InterPro" id="IPR003593">
    <property type="entry name" value="AAA+_ATPase"/>
</dbReference>
<dbReference type="InterPro" id="IPR025420">
    <property type="entry name" value="DUF4143"/>
</dbReference>
<keyword evidence="2" id="KW-0547">Nucleotide-binding</keyword>
<dbReference type="SUPFAM" id="SSF52540">
    <property type="entry name" value="P-loop containing nucleoside triphosphate hydrolases"/>
    <property type="match status" value="1"/>
</dbReference>
<proteinExistence type="predicted"/>
<comment type="caution">
    <text evidence="2">The sequence shown here is derived from an EMBL/GenBank/DDBJ whole genome shotgun (WGS) entry which is preliminary data.</text>
</comment>
<accession>A0A369IJ46</accession>
<reference evidence="2 3" key="1">
    <citation type="submission" date="2018-07" db="EMBL/GenBank/DDBJ databases">
        <title>Genome analysis of Runella aurantiaca.</title>
        <authorList>
            <person name="Yang X."/>
        </authorList>
    </citation>
    <scope>NUCLEOTIDE SEQUENCE [LARGE SCALE GENOMIC DNA]</scope>
    <source>
        <strain evidence="2 3">YX9</strain>
    </source>
</reference>
<dbReference type="RefSeq" id="WP_114459986.1">
    <property type="nucleotide sequence ID" value="NZ_QPIW01000002.1"/>
</dbReference>
<feature type="domain" description="AAA+ ATPase" evidence="1">
    <location>
        <begin position="17"/>
        <end position="134"/>
    </location>
</feature>
<dbReference type="GO" id="GO:0005524">
    <property type="term" value="F:ATP binding"/>
    <property type="evidence" value="ECO:0007669"/>
    <property type="project" value="UniProtKB-KW"/>
</dbReference>
<organism evidence="2 3">
    <name type="scientific">Runella aurantiaca</name>
    <dbReference type="NCBI Taxonomy" id="2282308"/>
    <lineage>
        <taxon>Bacteria</taxon>
        <taxon>Pseudomonadati</taxon>
        <taxon>Bacteroidota</taxon>
        <taxon>Cytophagia</taxon>
        <taxon>Cytophagales</taxon>
        <taxon>Spirosomataceae</taxon>
        <taxon>Runella</taxon>
    </lineage>
</organism>
<evidence type="ECO:0000313" key="2">
    <source>
        <dbReference type="EMBL" id="RDB07413.1"/>
    </source>
</evidence>
<keyword evidence="2" id="KW-0067">ATP-binding</keyword>
<dbReference type="AlphaFoldDB" id="A0A369IJ46"/>
<dbReference type="Pfam" id="PF13635">
    <property type="entry name" value="DUF4143"/>
    <property type="match status" value="1"/>
</dbReference>
<dbReference type="PANTHER" id="PTHR43566:SF1">
    <property type="entry name" value="AAA+ ATPASE DOMAIN-CONTAINING PROTEIN"/>
    <property type="match status" value="1"/>
</dbReference>
<dbReference type="EMBL" id="QPIW01000002">
    <property type="protein sequence ID" value="RDB07413.1"/>
    <property type="molecule type" value="Genomic_DNA"/>
</dbReference>
<dbReference type="InterPro" id="IPR027417">
    <property type="entry name" value="P-loop_NTPase"/>
</dbReference>
<dbReference type="PANTHER" id="PTHR43566">
    <property type="entry name" value="CONSERVED PROTEIN"/>
    <property type="match status" value="1"/>
</dbReference>
<keyword evidence="3" id="KW-1185">Reference proteome</keyword>
<protein>
    <submittedName>
        <fullName evidence="2">ATP-binding protein</fullName>
    </submittedName>
</protein>
<dbReference type="Pfam" id="PF13173">
    <property type="entry name" value="AAA_14"/>
    <property type="match status" value="1"/>
</dbReference>
<dbReference type="Gene3D" id="3.40.50.300">
    <property type="entry name" value="P-loop containing nucleotide triphosphate hydrolases"/>
    <property type="match status" value="1"/>
</dbReference>
<dbReference type="InterPro" id="IPR041682">
    <property type="entry name" value="AAA_14"/>
</dbReference>